<name>A0ABW4R077_9BACT</name>
<proteinExistence type="predicted"/>
<organism evidence="1 2">
    <name type="scientific">Hymenobacter bucti</name>
    <dbReference type="NCBI Taxonomy" id="1844114"/>
    <lineage>
        <taxon>Bacteria</taxon>
        <taxon>Pseudomonadati</taxon>
        <taxon>Bacteroidota</taxon>
        <taxon>Cytophagia</taxon>
        <taxon>Cytophagales</taxon>
        <taxon>Hymenobacteraceae</taxon>
        <taxon>Hymenobacter</taxon>
    </lineage>
</organism>
<gene>
    <name evidence="1" type="ORF">ACFSDX_22795</name>
</gene>
<keyword evidence="2" id="KW-1185">Reference proteome</keyword>
<sequence>MKIVFLLALLWLGGGLAVYHLLPVWTLVAYGFLSMLYLATWLTLRRGFYPAE</sequence>
<dbReference type="RefSeq" id="WP_382319610.1">
    <property type="nucleotide sequence ID" value="NZ_JBHUIA010000004.1"/>
</dbReference>
<dbReference type="Proteomes" id="UP001597197">
    <property type="component" value="Unassembled WGS sequence"/>
</dbReference>
<evidence type="ECO:0008006" key="3">
    <source>
        <dbReference type="Google" id="ProtNLM"/>
    </source>
</evidence>
<evidence type="ECO:0000313" key="1">
    <source>
        <dbReference type="EMBL" id="MFD1875279.1"/>
    </source>
</evidence>
<comment type="caution">
    <text evidence="1">The sequence shown here is derived from an EMBL/GenBank/DDBJ whole genome shotgun (WGS) entry which is preliminary data.</text>
</comment>
<dbReference type="EMBL" id="JBHUFD010000018">
    <property type="protein sequence ID" value="MFD1875279.1"/>
    <property type="molecule type" value="Genomic_DNA"/>
</dbReference>
<protein>
    <recommendedName>
        <fullName evidence="3">DUF4175 domain-containing protein</fullName>
    </recommendedName>
</protein>
<accession>A0ABW4R077</accession>
<evidence type="ECO:0000313" key="2">
    <source>
        <dbReference type="Proteomes" id="UP001597197"/>
    </source>
</evidence>
<reference evidence="2" key="1">
    <citation type="journal article" date="2019" name="Int. J. Syst. Evol. Microbiol.">
        <title>The Global Catalogue of Microorganisms (GCM) 10K type strain sequencing project: providing services to taxonomists for standard genome sequencing and annotation.</title>
        <authorList>
            <consortium name="The Broad Institute Genomics Platform"/>
            <consortium name="The Broad Institute Genome Sequencing Center for Infectious Disease"/>
            <person name="Wu L."/>
            <person name="Ma J."/>
        </authorList>
    </citation>
    <scope>NUCLEOTIDE SEQUENCE [LARGE SCALE GENOMIC DNA]</scope>
    <source>
        <strain evidence="2">CGMCC 1.15795</strain>
    </source>
</reference>